<proteinExistence type="predicted"/>
<dbReference type="PROSITE" id="PS50011">
    <property type="entry name" value="PROTEIN_KINASE_DOM"/>
    <property type="match status" value="1"/>
</dbReference>
<feature type="region of interest" description="Disordered" evidence="1">
    <location>
        <begin position="316"/>
        <end position="342"/>
    </location>
</feature>
<dbReference type="AlphaFoldDB" id="A0A8H4R0K7"/>
<comment type="caution">
    <text evidence="3">The sequence shown here is derived from an EMBL/GenBank/DDBJ whole genome shotgun (WGS) entry which is preliminary data.</text>
</comment>
<dbReference type="Gene3D" id="1.10.510.10">
    <property type="entry name" value="Transferase(Phosphotransferase) domain 1"/>
    <property type="match status" value="1"/>
</dbReference>
<dbReference type="InterPro" id="IPR040976">
    <property type="entry name" value="Pkinase_fungal"/>
</dbReference>
<protein>
    <recommendedName>
        <fullName evidence="2">Protein kinase domain-containing protein</fullName>
    </recommendedName>
</protein>
<dbReference type="InterPro" id="IPR000719">
    <property type="entry name" value="Prot_kinase_dom"/>
</dbReference>
<dbReference type="GO" id="GO:0004672">
    <property type="term" value="F:protein kinase activity"/>
    <property type="evidence" value="ECO:0007669"/>
    <property type="project" value="InterPro"/>
</dbReference>
<dbReference type="SUPFAM" id="SSF56112">
    <property type="entry name" value="Protein kinase-like (PK-like)"/>
    <property type="match status" value="1"/>
</dbReference>
<accession>A0A8H4R0K7</accession>
<evidence type="ECO:0000313" key="4">
    <source>
        <dbReference type="Proteomes" id="UP000521872"/>
    </source>
</evidence>
<evidence type="ECO:0000313" key="3">
    <source>
        <dbReference type="EMBL" id="KAF4621139.1"/>
    </source>
</evidence>
<keyword evidence="4" id="KW-1185">Reference proteome</keyword>
<dbReference type="PANTHER" id="PTHR38248">
    <property type="entry name" value="FUNK1 6"/>
    <property type="match status" value="1"/>
</dbReference>
<sequence length="834" mass="93348">MELLAPMPGAISANLENIRTVFNLRLITSATPSHNDENQLNALPGVASSSQEVRSVNKTRVRVHTVRHVRTSDIASCQIGSFKRWLHLQLSRMGALAGGKKQTGRSSMKDVDADLQPCLQEVLNVFYEKDADGRVKLEDGKPVENKSYHAIMDELAAYANATNEQMRYVHFVKISNMVLDALSSMETPSSNSAPGKNSAMFMVNSPTRMYSVYKGKTYCQTPAILLGYKKHLQRVYPEASESVPMEDLVKDSPSQPLPWNQALLFVEMESFSEAVPAPPLAYTPRVLVERQSAARDEGRLDSTDSLSFTDNCSSTTAAGKRAAGPACHSRPSKRRNPDFEGVDMPINVTDNVTHAIRKLADSAAEAMCNCYGRNHVLGFILKGSTLNLWIFDHEGPIQLMGFDFIQDFPHFLLLLFVLQRFTPEDFGFLPGLDECSAENKATYSMDLTSAWISDDALRRQVKLEGMRGDGVPHRYGLNGRSTGVRFGTATITQSGRQDEIRKVALKLSWKDTPRTCEREFIDKARNLIGSSNHATKDDTDPRNFLPEILAERKYTEFDTSIIRSHVLLDSESSQKGSCYPYMIVMPRYEPIRILVKESGFQMLNAFLALIYCHAVLWTLGIEHGDISEGNLMVDPSTGYPKLCDFDLSQFEDDTRPSGFSNTGTWTFMAAELLTDGAMEGFIKRRYRHEVESFIAVLVWLLLRYEKGRLISNPPLSEWDSTSHEICAAKRKGTFEDIVTGELAKPGWLSSAIWDGLIYAVCELEQLNTEFGYLLSKSRTAARRNVPMDAKDAKRLEYFNGIGYAGEVFRWFFTVAASECSKWAALIQQLLPSAL</sequence>
<evidence type="ECO:0000256" key="1">
    <source>
        <dbReference type="SAM" id="MobiDB-lite"/>
    </source>
</evidence>
<feature type="domain" description="Protein kinase" evidence="2">
    <location>
        <begin position="475"/>
        <end position="834"/>
    </location>
</feature>
<reference evidence="3 4" key="1">
    <citation type="submission" date="2019-12" db="EMBL/GenBank/DDBJ databases">
        <authorList>
            <person name="Floudas D."/>
            <person name="Bentzer J."/>
            <person name="Ahren D."/>
            <person name="Johansson T."/>
            <person name="Persson P."/>
            <person name="Tunlid A."/>
        </authorList>
    </citation>
    <scope>NUCLEOTIDE SEQUENCE [LARGE SCALE GENOMIC DNA]</scope>
    <source>
        <strain evidence="3 4">CBS 102.39</strain>
    </source>
</reference>
<dbReference type="EMBL" id="JAACJL010000015">
    <property type="protein sequence ID" value="KAF4621139.1"/>
    <property type="molecule type" value="Genomic_DNA"/>
</dbReference>
<organism evidence="3 4">
    <name type="scientific">Agrocybe pediades</name>
    <dbReference type="NCBI Taxonomy" id="84607"/>
    <lineage>
        <taxon>Eukaryota</taxon>
        <taxon>Fungi</taxon>
        <taxon>Dikarya</taxon>
        <taxon>Basidiomycota</taxon>
        <taxon>Agaricomycotina</taxon>
        <taxon>Agaricomycetes</taxon>
        <taxon>Agaricomycetidae</taxon>
        <taxon>Agaricales</taxon>
        <taxon>Agaricineae</taxon>
        <taxon>Strophariaceae</taxon>
        <taxon>Agrocybe</taxon>
    </lineage>
</organism>
<dbReference type="Proteomes" id="UP000521872">
    <property type="component" value="Unassembled WGS sequence"/>
</dbReference>
<dbReference type="Pfam" id="PF17667">
    <property type="entry name" value="Pkinase_fungal"/>
    <property type="match status" value="1"/>
</dbReference>
<dbReference type="PANTHER" id="PTHR38248:SF2">
    <property type="entry name" value="FUNK1 11"/>
    <property type="match status" value="1"/>
</dbReference>
<evidence type="ECO:0000259" key="2">
    <source>
        <dbReference type="PROSITE" id="PS50011"/>
    </source>
</evidence>
<gene>
    <name evidence="3" type="ORF">D9613_001153</name>
</gene>
<name>A0A8H4R0K7_9AGAR</name>
<dbReference type="GO" id="GO:0005524">
    <property type="term" value="F:ATP binding"/>
    <property type="evidence" value="ECO:0007669"/>
    <property type="project" value="InterPro"/>
</dbReference>
<dbReference type="InterPro" id="IPR011009">
    <property type="entry name" value="Kinase-like_dom_sf"/>
</dbReference>